<sequence length="8" mass="924">MIVKAFES</sequence>
<accession>A0A2P2PFD2</accession>
<name>A0A2P2PFD2_RHIMU</name>
<evidence type="ECO:0000313" key="1">
    <source>
        <dbReference type="EMBL" id="MBX53444.1"/>
    </source>
</evidence>
<organism evidence="1">
    <name type="scientific">Rhizophora mucronata</name>
    <name type="common">Asiatic mangrove</name>
    <dbReference type="NCBI Taxonomy" id="61149"/>
    <lineage>
        <taxon>Eukaryota</taxon>
        <taxon>Viridiplantae</taxon>
        <taxon>Streptophyta</taxon>
        <taxon>Embryophyta</taxon>
        <taxon>Tracheophyta</taxon>
        <taxon>Spermatophyta</taxon>
        <taxon>Magnoliopsida</taxon>
        <taxon>eudicotyledons</taxon>
        <taxon>Gunneridae</taxon>
        <taxon>Pentapetalae</taxon>
        <taxon>rosids</taxon>
        <taxon>fabids</taxon>
        <taxon>Malpighiales</taxon>
        <taxon>Rhizophoraceae</taxon>
        <taxon>Rhizophora</taxon>
    </lineage>
</organism>
<dbReference type="EMBL" id="GGEC01072960">
    <property type="protein sequence ID" value="MBX53444.1"/>
    <property type="molecule type" value="Transcribed_RNA"/>
</dbReference>
<proteinExistence type="predicted"/>
<protein>
    <submittedName>
        <fullName evidence="1">Uncharacterized protein</fullName>
    </submittedName>
</protein>
<reference evidence="1" key="1">
    <citation type="submission" date="2018-02" db="EMBL/GenBank/DDBJ databases">
        <title>Rhizophora mucronata_Transcriptome.</title>
        <authorList>
            <person name="Meera S.P."/>
            <person name="Sreeshan A."/>
            <person name="Augustine A."/>
        </authorList>
    </citation>
    <scope>NUCLEOTIDE SEQUENCE</scope>
    <source>
        <tissue evidence="1">Leaf</tissue>
    </source>
</reference>